<reference evidence="8 9" key="1">
    <citation type="journal article" date="2011" name="J. Bacteriol.">
        <title>Genome sequence of Chthoniobacter flavus Ellin428, an aerobic heterotrophic soil bacterium.</title>
        <authorList>
            <person name="Kant R."/>
            <person name="van Passel M.W."/>
            <person name="Palva A."/>
            <person name="Lucas S."/>
            <person name="Lapidus A."/>
            <person name="Glavina Del Rio T."/>
            <person name="Dalin E."/>
            <person name="Tice H."/>
            <person name="Bruce D."/>
            <person name="Goodwin L."/>
            <person name="Pitluck S."/>
            <person name="Larimer F.W."/>
            <person name="Land M.L."/>
            <person name="Hauser L."/>
            <person name="Sangwan P."/>
            <person name="de Vos W.M."/>
            <person name="Janssen P.H."/>
            <person name="Smidt H."/>
        </authorList>
    </citation>
    <scope>NUCLEOTIDE SEQUENCE [LARGE SCALE GENOMIC DNA]</scope>
    <source>
        <strain evidence="8 9">Ellin428</strain>
    </source>
</reference>
<feature type="transmembrane region" description="Helical" evidence="6">
    <location>
        <begin position="28"/>
        <end position="52"/>
    </location>
</feature>
<evidence type="ECO:0000313" key="8">
    <source>
        <dbReference type="EMBL" id="EDY18474.1"/>
    </source>
</evidence>
<comment type="subcellular location">
    <subcellularLocation>
        <location evidence="1">Membrane</location>
        <topology evidence="1">Multi-pass membrane protein</topology>
    </subcellularLocation>
</comment>
<dbReference type="GO" id="GO:0016020">
    <property type="term" value="C:membrane"/>
    <property type="evidence" value="ECO:0007669"/>
    <property type="project" value="UniProtKB-SubCell"/>
</dbReference>
<comment type="similarity">
    <text evidence="2">Belongs to the EamA transporter family.</text>
</comment>
<feature type="transmembrane region" description="Helical" evidence="6">
    <location>
        <begin position="176"/>
        <end position="194"/>
    </location>
</feature>
<proteinExistence type="inferred from homology"/>
<evidence type="ECO:0000256" key="3">
    <source>
        <dbReference type="ARBA" id="ARBA00022692"/>
    </source>
</evidence>
<feature type="transmembrane region" description="Helical" evidence="6">
    <location>
        <begin position="206"/>
        <end position="229"/>
    </location>
</feature>
<keyword evidence="5 6" id="KW-0472">Membrane</keyword>
<dbReference type="PANTHER" id="PTHR32322">
    <property type="entry name" value="INNER MEMBRANE TRANSPORTER"/>
    <property type="match status" value="1"/>
</dbReference>
<organism evidence="8 9">
    <name type="scientific">Chthoniobacter flavus Ellin428</name>
    <dbReference type="NCBI Taxonomy" id="497964"/>
    <lineage>
        <taxon>Bacteria</taxon>
        <taxon>Pseudomonadati</taxon>
        <taxon>Verrucomicrobiota</taxon>
        <taxon>Spartobacteria</taxon>
        <taxon>Chthoniobacterales</taxon>
        <taxon>Chthoniobacteraceae</taxon>
        <taxon>Chthoniobacter</taxon>
    </lineage>
</organism>
<evidence type="ECO:0000256" key="5">
    <source>
        <dbReference type="ARBA" id="ARBA00023136"/>
    </source>
</evidence>
<feature type="transmembrane region" description="Helical" evidence="6">
    <location>
        <begin position="92"/>
        <end position="110"/>
    </location>
</feature>
<dbReference type="RefSeq" id="WP_006981184.1">
    <property type="nucleotide sequence ID" value="NZ_ABVL01000012.1"/>
</dbReference>
<feature type="domain" description="EamA" evidence="7">
    <location>
        <begin position="33"/>
        <end position="162"/>
    </location>
</feature>
<protein>
    <recommendedName>
        <fullName evidence="7">EamA domain-containing protein</fullName>
    </recommendedName>
</protein>
<evidence type="ECO:0000256" key="4">
    <source>
        <dbReference type="ARBA" id="ARBA00022989"/>
    </source>
</evidence>
<feature type="transmembrane region" description="Helical" evidence="6">
    <location>
        <begin position="116"/>
        <end position="133"/>
    </location>
</feature>
<comment type="caution">
    <text evidence="8">The sequence shown here is derived from an EMBL/GenBank/DDBJ whole genome shotgun (WGS) entry which is preliminary data.</text>
</comment>
<evidence type="ECO:0000256" key="6">
    <source>
        <dbReference type="SAM" id="Phobius"/>
    </source>
</evidence>
<evidence type="ECO:0000313" key="9">
    <source>
        <dbReference type="Proteomes" id="UP000005824"/>
    </source>
</evidence>
<evidence type="ECO:0000259" key="7">
    <source>
        <dbReference type="Pfam" id="PF00892"/>
    </source>
</evidence>
<evidence type="ECO:0000256" key="2">
    <source>
        <dbReference type="ARBA" id="ARBA00007362"/>
    </source>
</evidence>
<dbReference type="InterPro" id="IPR037185">
    <property type="entry name" value="EmrE-like"/>
</dbReference>
<keyword evidence="4 6" id="KW-1133">Transmembrane helix</keyword>
<accession>B4D4M1</accession>
<gene>
    <name evidence="8" type="ORF">CfE428DRAFT_3859</name>
</gene>
<dbReference type="FunCoup" id="B4D4M1">
    <property type="interactions" value="344"/>
</dbReference>
<keyword evidence="9" id="KW-1185">Reference proteome</keyword>
<keyword evidence="3 6" id="KW-0812">Transmembrane</keyword>
<feature type="transmembrane region" description="Helical" evidence="6">
    <location>
        <begin position="58"/>
        <end position="76"/>
    </location>
</feature>
<dbReference type="AlphaFoldDB" id="B4D4M1"/>
<dbReference type="EMBL" id="ABVL01000012">
    <property type="protein sequence ID" value="EDY18474.1"/>
    <property type="molecule type" value="Genomic_DNA"/>
</dbReference>
<sequence length="320" mass="33945">MSTMTPCRERPTSAPETAPVHAASPKTWMVIGAFAAVYLIWGSTYLGIRLAIETIPPFLMAGARFVVAGSVLYTIMRRTGTPRPQAIQWRDAVILGALLLLVGNGGVSWAEKRVPTNITALTVAGTPLWMLLLDWLRPGGKRPHGLVFAGLGLGFVGVALIVSSRDAQGHGIMDPAGAVMLISASICWAAGSIFSRHAKQPSSALLAISMQMIAGGLLMLLAGCVLGEAQRFHWHDISRTSAEAFVYLTIFGSLVGFTCYVWLLRVSTPARVSTYAYVNPLIAVVMGRVVLGEPLPGGALLAGLFILAAVILITVKGRAK</sequence>
<feature type="transmembrane region" description="Helical" evidence="6">
    <location>
        <begin position="145"/>
        <end position="164"/>
    </location>
</feature>
<feature type="domain" description="EamA" evidence="7">
    <location>
        <begin position="177"/>
        <end position="314"/>
    </location>
</feature>
<dbReference type="InParanoid" id="B4D4M1"/>
<dbReference type="Proteomes" id="UP000005824">
    <property type="component" value="Unassembled WGS sequence"/>
</dbReference>
<dbReference type="InterPro" id="IPR000620">
    <property type="entry name" value="EamA_dom"/>
</dbReference>
<dbReference type="Pfam" id="PF00892">
    <property type="entry name" value="EamA"/>
    <property type="match status" value="2"/>
</dbReference>
<feature type="transmembrane region" description="Helical" evidence="6">
    <location>
        <begin position="297"/>
        <end position="315"/>
    </location>
</feature>
<feature type="transmembrane region" description="Helical" evidence="6">
    <location>
        <begin position="244"/>
        <end position="263"/>
    </location>
</feature>
<name>B4D4M1_9BACT</name>
<dbReference type="SUPFAM" id="SSF103481">
    <property type="entry name" value="Multidrug resistance efflux transporter EmrE"/>
    <property type="match status" value="2"/>
</dbReference>
<dbReference type="PANTHER" id="PTHR32322:SF2">
    <property type="entry name" value="EAMA DOMAIN-CONTAINING PROTEIN"/>
    <property type="match status" value="1"/>
</dbReference>
<dbReference type="eggNOG" id="COG0697">
    <property type="taxonomic scope" value="Bacteria"/>
</dbReference>
<evidence type="ECO:0000256" key="1">
    <source>
        <dbReference type="ARBA" id="ARBA00004141"/>
    </source>
</evidence>
<dbReference type="InterPro" id="IPR050638">
    <property type="entry name" value="AA-Vitamin_Transporters"/>
</dbReference>
<feature type="transmembrane region" description="Helical" evidence="6">
    <location>
        <begin position="275"/>
        <end position="291"/>
    </location>
</feature>